<keyword evidence="1" id="KW-1133">Transmembrane helix</keyword>
<reference evidence="2 3" key="1">
    <citation type="submission" date="2019-09" db="EMBL/GenBank/DDBJ databases">
        <title>Whole-genome sequence of the purple sulfur bacterium Thiohalocapsa marina DSM 19078.</title>
        <authorList>
            <person name="Kyndt J.A."/>
            <person name="Meyer T.E."/>
        </authorList>
    </citation>
    <scope>NUCLEOTIDE SEQUENCE [LARGE SCALE GENOMIC DNA]</scope>
    <source>
        <strain evidence="2 3">DSM 19078</strain>
    </source>
</reference>
<keyword evidence="1" id="KW-0472">Membrane</keyword>
<proteinExistence type="predicted"/>
<feature type="transmembrane region" description="Helical" evidence="1">
    <location>
        <begin position="87"/>
        <end position="107"/>
    </location>
</feature>
<dbReference type="OrthoDB" id="8266279at2"/>
<dbReference type="RefSeq" id="WP_150093485.1">
    <property type="nucleotide sequence ID" value="NZ_JBFUOH010000119.1"/>
</dbReference>
<evidence type="ECO:0000313" key="2">
    <source>
        <dbReference type="EMBL" id="KAA6184714.1"/>
    </source>
</evidence>
<keyword evidence="1" id="KW-0812">Transmembrane</keyword>
<evidence type="ECO:0000313" key="3">
    <source>
        <dbReference type="Proteomes" id="UP000322981"/>
    </source>
</evidence>
<dbReference type="Proteomes" id="UP000322981">
    <property type="component" value="Unassembled WGS sequence"/>
</dbReference>
<feature type="transmembrane region" description="Helical" evidence="1">
    <location>
        <begin position="139"/>
        <end position="159"/>
    </location>
</feature>
<organism evidence="2 3">
    <name type="scientific">Thiohalocapsa marina</name>
    <dbReference type="NCBI Taxonomy" id="424902"/>
    <lineage>
        <taxon>Bacteria</taxon>
        <taxon>Pseudomonadati</taxon>
        <taxon>Pseudomonadota</taxon>
        <taxon>Gammaproteobacteria</taxon>
        <taxon>Chromatiales</taxon>
        <taxon>Chromatiaceae</taxon>
        <taxon>Thiohalocapsa</taxon>
    </lineage>
</organism>
<feature type="transmembrane region" description="Helical" evidence="1">
    <location>
        <begin position="34"/>
        <end position="53"/>
    </location>
</feature>
<accession>A0A5M8FJN9</accession>
<feature type="transmembrane region" description="Helical" evidence="1">
    <location>
        <begin position="65"/>
        <end position="81"/>
    </location>
</feature>
<evidence type="ECO:0000256" key="1">
    <source>
        <dbReference type="SAM" id="Phobius"/>
    </source>
</evidence>
<comment type="caution">
    <text evidence="2">The sequence shown here is derived from an EMBL/GenBank/DDBJ whole genome shotgun (WGS) entry which is preliminary data.</text>
</comment>
<dbReference type="AlphaFoldDB" id="A0A5M8FJN9"/>
<protein>
    <submittedName>
        <fullName evidence="2">Uncharacterized protein</fullName>
    </submittedName>
</protein>
<keyword evidence="3" id="KW-1185">Reference proteome</keyword>
<sequence>MISVDQALAFRELALPYVLAMASLALWEGRRREATWWAAGSLAFAIGLALHAWMVSGHIGPEARAGGGWLALGGWAFVLAANQWNGLIIGAGVWLTALWVPLALLGAGALRDPLGHRLLLTVAGYSAAFLLFGRDNNSYWGLIYGPLVAVSLVFVPGALRTLWRRARGSLA</sequence>
<feature type="transmembrane region" description="Helical" evidence="1">
    <location>
        <begin position="114"/>
        <end position="133"/>
    </location>
</feature>
<dbReference type="EMBL" id="VWXX01000016">
    <property type="protein sequence ID" value="KAA6184714.1"/>
    <property type="molecule type" value="Genomic_DNA"/>
</dbReference>
<name>A0A5M8FJN9_9GAMM</name>
<gene>
    <name evidence="2" type="ORF">F2Q65_11480</name>
</gene>